<dbReference type="SFLD" id="SFLDG01099">
    <property type="entry name" value="Uncharacterised_Radical_SAM_Su"/>
    <property type="match status" value="1"/>
</dbReference>
<sequence length="299" mass="33198">MDLRDCTICPRNCHVDRIAGQIGYCGQTNEIKAARAALHMWEEPCISGQTGSGTVFFSGCNMGCVFCQNHTISKGITGKGISVLRLSEIFLNLQEQGACNINLVTPSHFVPQIVKALIKAKDIGLSIPVVYNTSSYEKVETLKYLEGLVDIYLPDLKYFSPVLSKKYSYAEDYFSYAKPAISEMVRQAGSPGFCGDLITKGVIVRHLALPGCMKDSKAILRFLYETYGNDIYVSIMNQYTPLPEFLDAERFPELNHTLSPKDYDKVVDYAITLGIENGFIQEGNTCLESFIPPFNCDGI</sequence>
<comment type="cofactor">
    <cofactor evidence="5">
        <name>[4Fe-4S] cluster</name>
        <dbReference type="ChEBI" id="CHEBI:49883"/>
    </cofactor>
    <text evidence="5">Binds 1 [4Fe-4S] cluster. The cluster is coordinated with 3 cysteines and an exchangeable S-adenosyl-L-methionine.</text>
</comment>
<protein>
    <submittedName>
        <fullName evidence="7">Putative pyruvate formate lyase activating enzyme</fullName>
    </submittedName>
</protein>
<evidence type="ECO:0000313" key="8">
    <source>
        <dbReference type="Proteomes" id="UP000295718"/>
    </source>
</evidence>
<feature type="binding site" evidence="5">
    <location>
        <position position="67"/>
    </location>
    <ligand>
        <name>[4Fe-4S] cluster</name>
        <dbReference type="ChEBI" id="CHEBI:49883"/>
        <note>4Fe-4S-S-AdoMet</note>
    </ligand>
</feature>
<dbReference type="OrthoDB" id="9781783at2"/>
<keyword evidence="8" id="KW-1185">Reference proteome</keyword>
<comment type="caution">
    <text evidence="7">The sequence shown here is derived from an EMBL/GenBank/DDBJ whole genome shotgun (WGS) entry which is preliminary data.</text>
</comment>
<dbReference type="EMBL" id="SLUO01000010">
    <property type="protein sequence ID" value="TCL56900.1"/>
    <property type="molecule type" value="Genomic_DNA"/>
</dbReference>
<dbReference type="GO" id="GO:0046872">
    <property type="term" value="F:metal ion binding"/>
    <property type="evidence" value="ECO:0007669"/>
    <property type="project" value="UniProtKB-KW"/>
</dbReference>
<dbReference type="InterPro" id="IPR058240">
    <property type="entry name" value="rSAM_sf"/>
</dbReference>
<keyword evidence="1 5" id="KW-0949">S-adenosyl-L-methionine</keyword>
<dbReference type="InterPro" id="IPR040085">
    <property type="entry name" value="MJ0674-like"/>
</dbReference>
<keyword evidence="2 5" id="KW-0479">Metal-binding</keyword>
<reference evidence="7 8" key="1">
    <citation type="submission" date="2019-03" db="EMBL/GenBank/DDBJ databases">
        <title>Genomic Encyclopedia of Type Strains, Phase IV (KMG-IV): sequencing the most valuable type-strain genomes for metagenomic binning, comparative biology and taxonomic classification.</title>
        <authorList>
            <person name="Goeker M."/>
        </authorList>
    </citation>
    <scope>NUCLEOTIDE SEQUENCE [LARGE SCALE GENOMIC DNA]</scope>
    <source>
        <strain evidence="7 8">DSM 100556</strain>
    </source>
</reference>
<dbReference type="InterPro" id="IPR013785">
    <property type="entry name" value="Aldolase_TIM"/>
</dbReference>
<dbReference type="SUPFAM" id="SSF102114">
    <property type="entry name" value="Radical SAM enzymes"/>
    <property type="match status" value="1"/>
</dbReference>
<evidence type="ECO:0000256" key="3">
    <source>
        <dbReference type="ARBA" id="ARBA00023004"/>
    </source>
</evidence>
<dbReference type="SFLD" id="SFLDS00029">
    <property type="entry name" value="Radical_SAM"/>
    <property type="match status" value="1"/>
</dbReference>
<dbReference type="GO" id="GO:0016829">
    <property type="term" value="F:lyase activity"/>
    <property type="evidence" value="ECO:0007669"/>
    <property type="project" value="UniProtKB-KW"/>
</dbReference>
<evidence type="ECO:0000256" key="5">
    <source>
        <dbReference type="PIRSR" id="PIRSR004869-50"/>
    </source>
</evidence>
<evidence type="ECO:0000256" key="2">
    <source>
        <dbReference type="ARBA" id="ARBA00022723"/>
    </source>
</evidence>
<evidence type="ECO:0000256" key="1">
    <source>
        <dbReference type="ARBA" id="ARBA00022691"/>
    </source>
</evidence>
<dbReference type="Pfam" id="PF04055">
    <property type="entry name" value="Radical_SAM"/>
    <property type="match status" value="1"/>
</dbReference>
<keyword evidence="4 5" id="KW-0411">Iron-sulfur</keyword>
<dbReference type="PANTHER" id="PTHR43075">
    <property type="entry name" value="FORMATE LYASE ACTIVATING ENZYME, PUTATIVE (AFU_ORTHOLOGUE AFUA_2G15630)-RELATED"/>
    <property type="match status" value="1"/>
</dbReference>
<dbReference type="GO" id="GO:0051536">
    <property type="term" value="F:iron-sulfur cluster binding"/>
    <property type="evidence" value="ECO:0007669"/>
    <property type="project" value="UniProtKB-KW"/>
</dbReference>
<name>A0A4R1QY75_9FIRM</name>
<evidence type="ECO:0000259" key="6">
    <source>
        <dbReference type="Pfam" id="PF04055"/>
    </source>
</evidence>
<keyword evidence="7" id="KW-0670">Pyruvate</keyword>
<organism evidence="7 8">
    <name type="scientific">Kineothrix alysoides</name>
    <dbReference type="NCBI Taxonomy" id="1469948"/>
    <lineage>
        <taxon>Bacteria</taxon>
        <taxon>Bacillati</taxon>
        <taxon>Bacillota</taxon>
        <taxon>Clostridia</taxon>
        <taxon>Lachnospirales</taxon>
        <taxon>Lachnospiraceae</taxon>
        <taxon>Kineothrix</taxon>
    </lineage>
</organism>
<dbReference type="RefSeq" id="WP_031391506.1">
    <property type="nucleotide sequence ID" value="NZ_JPNB01000002.1"/>
</dbReference>
<dbReference type="PANTHER" id="PTHR43075:SF1">
    <property type="entry name" value="FORMATE LYASE ACTIVATING ENZYME, PUTATIVE (AFU_ORTHOLOGUE AFUA_2G15630)-RELATED"/>
    <property type="match status" value="1"/>
</dbReference>
<dbReference type="InterPro" id="IPR016431">
    <property type="entry name" value="Pyrv-formate_lyase-activ_prd"/>
</dbReference>
<dbReference type="Proteomes" id="UP000295718">
    <property type="component" value="Unassembled WGS sequence"/>
</dbReference>
<dbReference type="AlphaFoldDB" id="A0A4R1QY75"/>
<dbReference type="CDD" id="cd01335">
    <property type="entry name" value="Radical_SAM"/>
    <property type="match status" value="1"/>
</dbReference>
<dbReference type="InterPro" id="IPR007197">
    <property type="entry name" value="rSAM"/>
</dbReference>
<feature type="domain" description="Radical SAM core" evidence="6">
    <location>
        <begin position="55"/>
        <end position="181"/>
    </location>
</feature>
<dbReference type="PIRSF" id="PIRSF004869">
    <property type="entry name" value="PflX_prd"/>
    <property type="match status" value="1"/>
</dbReference>
<accession>A0A4R1QY75</accession>
<keyword evidence="3 5" id="KW-0408">Iron</keyword>
<keyword evidence="7" id="KW-0456">Lyase</keyword>
<feature type="binding site" evidence="5">
    <location>
        <position position="64"/>
    </location>
    <ligand>
        <name>[4Fe-4S] cluster</name>
        <dbReference type="ChEBI" id="CHEBI:49883"/>
        <note>4Fe-4S-S-AdoMet</note>
    </ligand>
</feature>
<proteinExistence type="predicted"/>
<evidence type="ECO:0000313" key="7">
    <source>
        <dbReference type="EMBL" id="TCL56900.1"/>
    </source>
</evidence>
<dbReference type="Gene3D" id="3.20.20.70">
    <property type="entry name" value="Aldolase class I"/>
    <property type="match status" value="1"/>
</dbReference>
<gene>
    <name evidence="7" type="ORF">EDD76_11073</name>
</gene>
<feature type="binding site" evidence="5">
    <location>
        <position position="60"/>
    </location>
    <ligand>
        <name>[4Fe-4S] cluster</name>
        <dbReference type="ChEBI" id="CHEBI:49883"/>
        <note>4Fe-4S-S-AdoMet</note>
    </ligand>
</feature>
<evidence type="ECO:0000256" key="4">
    <source>
        <dbReference type="ARBA" id="ARBA00023014"/>
    </source>
</evidence>